<feature type="transmembrane region" description="Helical" evidence="1">
    <location>
        <begin position="37"/>
        <end position="60"/>
    </location>
</feature>
<evidence type="ECO:0000313" key="2">
    <source>
        <dbReference type="EMBL" id="MBZ6078507.1"/>
    </source>
</evidence>
<feature type="transmembrane region" description="Helical" evidence="1">
    <location>
        <begin position="207"/>
        <end position="226"/>
    </location>
</feature>
<keyword evidence="3" id="KW-1185">Reference proteome</keyword>
<organism evidence="2 3">
    <name type="scientific">Microvirga puerhi</name>
    <dbReference type="NCBI Taxonomy" id="2876078"/>
    <lineage>
        <taxon>Bacteria</taxon>
        <taxon>Pseudomonadati</taxon>
        <taxon>Pseudomonadota</taxon>
        <taxon>Alphaproteobacteria</taxon>
        <taxon>Hyphomicrobiales</taxon>
        <taxon>Methylobacteriaceae</taxon>
        <taxon>Microvirga</taxon>
    </lineage>
</organism>
<keyword evidence="1" id="KW-0812">Transmembrane</keyword>
<feature type="transmembrane region" description="Helical" evidence="1">
    <location>
        <begin position="181"/>
        <end position="200"/>
    </location>
</feature>
<evidence type="ECO:0000313" key="3">
    <source>
        <dbReference type="Proteomes" id="UP000704176"/>
    </source>
</evidence>
<evidence type="ECO:0000256" key="1">
    <source>
        <dbReference type="SAM" id="Phobius"/>
    </source>
</evidence>
<dbReference type="InterPro" id="IPR025333">
    <property type="entry name" value="DUF4239"/>
</dbReference>
<keyword evidence="1" id="KW-1133">Transmembrane helix</keyword>
<accession>A0ABS7VUD4</accession>
<name>A0ABS7VUD4_9HYPH</name>
<proteinExistence type="predicted"/>
<dbReference type="Pfam" id="PF14023">
    <property type="entry name" value="Bestrophin-like"/>
    <property type="match status" value="1"/>
</dbReference>
<gene>
    <name evidence="2" type="ORF">K9B37_19810</name>
</gene>
<protein>
    <submittedName>
        <fullName evidence="2">DUF4239 domain-containing protein</fullName>
    </submittedName>
</protein>
<keyword evidence="1" id="KW-0472">Membrane</keyword>
<reference evidence="2 3" key="1">
    <citation type="submission" date="2021-09" db="EMBL/GenBank/DDBJ databases">
        <title>The complete genome sequence of a new microorganism.</title>
        <authorList>
            <person name="Zi Z."/>
        </authorList>
    </citation>
    <scope>NUCLEOTIDE SEQUENCE [LARGE SCALE GENOMIC DNA]</scope>
    <source>
        <strain evidence="2 3">WGZ8</strain>
    </source>
</reference>
<dbReference type="EMBL" id="JAIRBM010000019">
    <property type="protein sequence ID" value="MBZ6078507.1"/>
    <property type="molecule type" value="Genomic_DNA"/>
</dbReference>
<comment type="caution">
    <text evidence="2">The sequence shown here is derived from an EMBL/GenBank/DDBJ whole genome shotgun (WGS) entry which is preliminary data.</text>
</comment>
<dbReference type="Proteomes" id="UP000704176">
    <property type="component" value="Unassembled WGS sequence"/>
</dbReference>
<feature type="transmembrane region" description="Helical" evidence="1">
    <location>
        <begin position="6"/>
        <end position="25"/>
    </location>
</feature>
<sequence>MPIWGIFISLAVTFALSAFFIHWLSFGKSIRPYSSTFSGIVAPFFGAVAVLFALLTGFLANEVWDRNRQAHRTVLGEREGLMAIQAISTATVTDMQEIRLIAQDYAETLIQDEWPRMQDQEASVKAGQVLLALLTQISNPQVAVGAGSAAQTALLDTVLKLRTARDDRLALSGDQTDRTKWTAVLILAFITQVAIGGVHLERPRAQIAALTIFSTAAVITLGLIAIRERPFDGPERISPQPIVEALQSMTEALAP</sequence>